<gene>
    <name evidence="1" type="ORF">PAPOLLO_LOCUS8622</name>
</gene>
<dbReference type="EMBL" id="CAJQZP010000615">
    <property type="protein sequence ID" value="CAG4972588.1"/>
    <property type="molecule type" value="Genomic_DNA"/>
</dbReference>
<dbReference type="Proteomes" id="UP000691718">
    <property type="component" value="Unassembled WGS sequence"/>
</dbReference>
<dbReference type="OrthoDB" id="10072016at2759"/>
<keyword evidence="2" id="KW-1185">Reference proteome</keyword>
<evidence type="ECO:0000313" key="1">
    <source>
        <dbReference type="EMBL" id="CAG4972588.1"/>
    </source>
</evidence>
<reference evidence="1" key="1">
    <citation type="submission" date="2021-04" db="EMBL/GenBank/DDBJ databases">
        <authorList>
            <person name="Tunstrom K."/>
        </authorList>
    </citation>
    <scope>NUCLEOTIDE SEQUENCE</scope>
</reference>
<comment type="caution">
    <text evidence="1">The sequence shown here is derived from an EMBL/GenBank/DDBJ whole genome shotgun (WGS) entry which is preliminary data.</text>
</comment>
<accession>A0A8S3WPC0</accession>
<sequence length="107" mass="12589">MEEFIDKCLKEQDEDQENINPWPNTPLGLGEITFFDDKSSELKKDDWVVVQFTTRKKNVKHFVATILSYENHMPVIKFVRKVKETRSDTIISFTYPVVKDISVLKHT</sequence>
<organism evidence="1 2">
    <name type="scientific">Parnassius apollo</name>
    <name type="common">Apollo butterfly</name>
    <name type="synonym">Papilio apollo</name>
    <dbReference type="NCBI Taxonomy" id="110799"/>
    <lineage>
        <taxon>Eukaryota</taxon>
        <taxon>Metazoa</taxon>
        <taxon>Ecdysozoa</taxon>
        <taxon>Arthropoda</taxon>
        <taxon>Hexapoda</taxon>
        <taxon>Insecta</taxon>
        <taxon>Pterygota</taxon>
        <taxon>Neoptera</taxon>
        <taxon>Endopterygota</taxon>
        <taxon>Lepidoptera</taxon>
        <taxon>Glossata</taxon>
        <taxon>Ditrysia</taxon>
        <taxon>Papilionoidea</taxon>
        <taxon>Papilionidae</taxon>
        <taxon>Parnassiinae</taxon>
        <taxon>Parnassini</taxon>
        <taxon>Parnassius</taxon>
        <taxon>Parnassius</taxon>
    </lineage>
</organism>
<proteinExistence type="predicted"/>
<protein>
    <submittedName>
        <fullName evidence="1">(apollo) hypothetical protein</fullName>
    </submittedName>
</protein>
<name>A0A8S3WPC0_PARAO</name>
<evidence type="ECO:0000313" key="2">
    <source>
        <dbReference type="Proteomes" id="UP000691718"/>
    </source>
</evidence>
<dbReference type="AlphaFoldDB" id="A0A8S3WPC0"/>